<accession>A0AAD3N0U9</accession>
<dbReference type="AlphaFoldDB" id="A0AAD3N0U9"/>
<feature type="non-terminal residue" evidence="2">
    <location>
        <position position="1"/>
    </location>
</feature>
<keyword evidence="3" id="KW-1185">Reference proteome</keyword>
<evidence type="ECO:0000313" key="2">
    <source>
        <dbReference type="EMBL" id="GLD63232.1"/>
    </source>
</evidence>
<feature type="compositionally biased region" description="Low complexity" evidence="1">
    <location>
        <begin position="165"/>
        <end position="177"/>
    </location>
</feature>
<gene>
    <name evidence="2" type="ORF">AKAME5_001487300</name>
</gene>
<dbReference type="EMBL" id="BRZM01000059">
    <property type="protein sequence ID" value="GLD63232.1"/>
    <property type="molecule type" value="Genomic_DNA"/>
</dbReference>
<reference evidence="2" key="1">
    <citation type="submission" date="2022-08" db="EMBL/GenBank/DDBJ databases">
        <title>Genome sequencing of akame (Lates japonicus).</title>
        <authorList>
            <person name="Hashiguchi Y."/>
            <person name="Takahashi H."/>
        </authorList>
    </citation>
    <scope>NUCLEOTIDE SEQUENCE</scope>
    <source>
        <strain evidence="2">Kochi</strain>
    </source>
</reference>
<protein>
    <submittedName>
        <fullName evidence="2">Myosin XVB</fullName>
    </submittedName>
</protein>
<feature type="region of interest" description="Disordered" evidence="1">
    <location>
        <begin position="95"/>
        <end position="235"/>
    </location>
</feature>
<name>A0AAD3N0U9_LATJO</name>
<dbReference type="Proteomes" id="UP001279410">
    <property type="component" value="Unassembled WGS sequence"/>
</dbReference>
<proteinExistence type="predicted"/>
<evidence type="ECO:0000256" key="1">
    <source>
        <dbReference type="SAM" id="MobiDB-lite"/>
    </source>
</evidence>
<feature type="compositionally biased region" description="Polar residues" evidence="1">
    <location>
        <begin position="100"/>
        <end position="112"/>
    </location>
</feature>
<organism evidence="2 3">
    <name type="scientific">Lates japonicus</name>
    <name type="common">Japanese lates</name>
    <dbReference type="NCBI Taxonomy" id="270547"/>
    <lineage>
        <taxon>Eukaryota</taxon>
        <taxon>Metazoa</taxon>
        <taxon>Chordata</taxon>
        <taxon>Craniata</taxon>
        <taxon>Vertebrata</taxon>
        <taxon>Euteleostomi</taxon>
        <taxon>Actinopterygii</taxon>
        <taxon>Neopterygii</taxon>
        <taxon>Teleostei</taxon>
        <taxon>Neoteleostei</taxon>
        <taxon>Acanthomorphata</taxon>
        <taxon>Carangaria</taxon>
        <taxon>Carangaria incertae sedis</taxon>
        <taxon>Centropomidae</taxon>
        <taxon>Lates</taxon>
    </lineage>
</organism>
<feature type="compositionally biased region" description="Pro residues" evidence="1">
    <location>
        <begin position="200"/>
        <end position="216"/>
    </location>
</feature>
<sequence length="235" mass="25444">MVQGIAHWHQHKLLTSLQVTAPLPASIPHPAGWASAEEGHHAAGYKHLQCYKYDFILAPQCKPLDCLPVREAPEIDYPQEGRRRRQMDAYVDDLFDPVTDQGSPAQMTQQAADSVPTAGAGQRQEQQAEEGHEQRQRGAGESKKRHGAENRVPPPPPVKTKQEQLSSPGLTLTSLPGDPKSPQHEAEAALSEDLFGSPGCPTPPPPPPDSSPPPSKPRIYPAGYPRATVHGCPIS</sequence>
<comment type="caution">
    <text evidence="2">The sequence shown here is derived from an EMBL/GenBank/DDBJ whole genome shotgun (WGS) entry which is preliminary data.</text>
</comment>
<feature type="compositionally biased region" description="Basic and acidic residues" evidence="1">
    <location>
        <begin position="129"/>
        <end position="142"/>
    </location>
</feature>
<evidence type="ECO:0000313" key="3">
    <source>
        <dbReference type="Proteomes" id="UP001279410"/>
    </source>
</evidence>